<comment type="similarity">
    <text evidence="1">Belongs to the short-chain dehydrogenases/reductases (SDR) family.</text>
</comment>
<dbReference type="PRINTS" id="PR00081">
    <property type="entry name" value="GDHRDH"/>
</dbReference>
<dbReference type="Pfam" id="PF00106">
    <property type="entry name" value="adh_short"/>
    <property type="match status" value="1"/>
</dbReference>
<dbReference type="EMBL" id="LS398110">
    <property type="protein sequence ID" value="SPP98094.1"/>
    <property type="molecule type" value="Genomic_DNA"/>
</dbReference>
<dbReference type="CDD" id="cd05325">
    <property type="entry name" value="carb_red_sniffer_like_SDR_c"/>
    <property type="match status" value="1"/>
</dbReference>
<proteinExistence type="inferred from homology"/>
<dbReference type="PRINTS" id="PR00080">
    <property type="entry name" value="SDRFAMILY"/>
</dbReference>
<dbReference type="InterPro" id="IPR002347">
    <property type="entry name" value="SDR_fam"/>
</dbReference>
<dbReference type="AlphaFoldDB" id="A0A2U3Q9J6"/>
<dbReference type="PANTHER" id="PTHR45458:SF1">
    <property type="entry name" value="SHORT CHAIN DEHYDROGENASE"/>
    <property type="match status" value="1"/>
</dbReference>
<dbReference type="SUPFAM" id="SSF51735">
    <property type="entry name" value="NAD(P)-binding Rossmann-fold domains"/>
    <property type="match status" value="1"/>
</dbReference>
<organism evidence="2 3">
    <name type="scientific">Bradyrhizobium vignae</name>
    <dbReference type="NCBI Taxonomy" id="1549949"/>
    <lineage>
        <taxon>Bacteria</taxon>
        <taxon>Pseudomonadati</taxon>
        <taxon>Pseudomonadota</taxon>
        <taxon>Alphaproteobacteria</taxon>
        <taxon>Hyphomicrobiales</taxon>
        <taxon>Nitrobacteraceae</taxon>
        <taxon>Bradyrhizobium</taxon>
    </lineage>
</organism>
<dbReference type="KEGG" id="bvz:BRAD3257_7346"/>
<dbReference type="InterPro" id="IPR052184">
    <property type="entry name" value="SDR_enzymes"/>
</dbReference>
<evidence type="ECO:0000313" key="3">
    <source>
        <dbReference type="Proteomes" id="UP000246085"/>
    </source>
</evidence>
<dbReference type="RefSeq" id="WP_122405279.1">
    <property type="nucleotide sequence ID" value="NZ_LS398110.1"/>
</dbReference>
<dbReference type="GO" id="GO:0004090">
    <property type="term" value="F:carbonyl reductase (NADPH) activity"/>
    <property type="evidence" value="ECO:0007669"/>
    <property type="project" value="UniProtKB-EC"/>
</dbReference>
<gene>
    <name evidence="2" type="ORF">BRAD3257_7346</name>
</gene>
<evidence type="ECO:0000256" key="1">
    <source>
        <dbReference type="RuleBase" id="RU000363"/>
    </source>
</evidence>
<dbReference type="Gene3D" id="3.40.50.720">
    <property type="entry name" value="NAD(P)-binding Rossmann-like Domain"/>
    <property type="match status" value="1"/>
</dbReference>
<dbReference type="EC" id="1.1.1.184" evidence="2"/>
<name>A0A2U3Q9J6_9BRAD</name>
<dbReference type="InterPro" id="IPR036291">
    <property type="entry name" value="NAD(P)-bd_dom_sf"/>
</dbReference>
<protein>
    <submittedName>
        <fullName evidence="2">Short-chain dehydrogenase/reductase SDR</fullName>
        <ecNumber evidence="2">1.1.1.184</ecNumber>
    </submittedName>
</protein>
<dbReference type="Proteomes" id="UP000246085">
    <property type="component" value="Chromosome BRAD3257"/>
</dbReference>
<reference evidence="2 3" key="1">
    <citation type="submission" date="2018-03" db="EMBL/GenBank/DDBJ databases">
        <authorList>
            <person name="Gully D."/>
        </authorList>
    </citation>
    <scope>NUCLEOTIDE SEQUENCE [LARGE SCALE GENOMIC DNA]</scope>
    <source>
        <strain evidence="2">ORS3257</strain>
    </source>
</reference>
<dbReference type="PANTHER" id="PTHR45458">
    <property type="entry name" value="SHORT-CHAIN DEHYDROGENASE/REDUCTASE SDR"/>
    <property type="match status" value="1"/>
</dbReference>
<evidence type="ECO:0000313" key="2">
    <source>
        <dbReference type="EMBL" id="SPP98094.1"/>
    </source>
</evidence>
<accession>A0A2U3Q9J6</accession>
<keyword evidence="2" id="KW-0560">Oxidoreductase</keyword>
<sequence length="222" mass="23890">MQTVLVTGANRGLGLEFARQYHEAGWHVIAASRQPDEAAQTRAWSAELLQLDVRSEVDIRSLAHVLKGRQIDLLINNAGYHPGTQQLGQLDYSNWPTAFHVNAIAPLQIAEALLPLIPPGGKIINIGSRLGSIACNEGEGSYAYRATKAALHCITRSLAIDLAPKQILVAALHPGWVKTDMGTSAADIEVGESVSNMRNVIATLGSHNTGLLINYDGEVISW</sequence>